<dbReference type="EMBL" id="UZAN01002333">
    <property type="protein sequence ID" value="VDP25639.1"/>
    <property type="molecule type" value="Genomic_DNA"/>
</dbReference>
<reference evidence="1 2" key="2">
    <citation type="submission" date="2018-11" db="EMBL/GenBank/DDBJ databases">
        <authorList>
            <consortium name="Pathogen Informatics"/>
        </authorList>
    </citation>
    <scope>NUCLEOTIDE SEQUENCE [LARGE SCALE GENOMIC DNA]</scope>
    <source>
        <strain evidence="1 2">Egypt</strain>
    </source>
</reference>
<gene>
    <name evidence="1" type="ORF">ECPE_LOCUS623</name>
</gene>
<reference evidence="3" key="1">
    <citation type="submission" date="2016-06" db="UniProtKB">
        <authorList>
            <consortium name="WormBaseParasite"/>
        </authorList>
    </citation>
    <scope>IDENTIFICATION</scope>
</reference>
<accession>A0A183A0Y8</accession>
<dbReference type="AlphaFoldDB" id="A0A183A0Y8"/>
<protein>
    <submittedName>
        <fullName evidence="3">Ferredoxin</fullName>
    </submittedName>
</protein>
<evidence type="ECO:0000313" key="1">
    <source>
        <dbReference type="EMBL" id="VDP25639.1"/>
    </source>
</evidence>
<dbReference type="WBParaSite" id="ECPE_0000062301-mRNA-1">
    <property type="protein sequence ID" value="ECPE_0000062301-mRNA-1"/>
    <property type="gene ID" value="ECPE_0000062301"/>
</dbReference>
<keyword evidence="2" id="KW-1185">Reference proteome</keyword>
<proteinExistence type="predicted"/>
<organism evidence="3">
    <name type="scientific">Echinostoma caproni</name>
    <dbReference type="NCBI Taxonomy" id="27848"/>
    <lineage>
        <taxon>Eukaryota</taxon>
        <taxon>Metazoa</taxon>
        <taxon>Spiralia</taxon>
        <taxon>Lophotrochozoa</taxon>
        <taxon>Platyhelminthes</taxon>
        <taxon>Trematoda</taxon>
        <taxon>Digenea</taxon>
        <taxon>Plagiorchiida</taxon>
        <taxon>Echinostomata</taxon>
        <taxon>Echinostomatoidea</taxon>
        <taxon>Echinostomatidae</taxon>
        <taxon>Echinostoma</taxon>
    </lineage>
</organism>
<evidence type="ECO:0000313" key="2">
    <source>
        <dbReference type="Proteomes" id="UP000272942"/>
    </source>
</evidence>
<sequence>MIGPFFEDSVLKTDFNGEFVTTCDGQNDLNPEIPFDNVEAYSEMCGSDSYGALFLMDSNDLLDVREEIIGDDKIDPSNVCPIQCPEKLKVVGSRGKLKPEKKGES</sequence>
<evidence type="ECO:0000313" key="3">
    <source>
        <dbReference type="WBParaSite" id="ECPE_0000062301-mRNA-1"/>
    </source>
</evidence>
<dbReference type="OrthoDB" id="10589192at2759"/>
<dbReference type="Proteomes" id="UP000272942">
    <property type="component" value="Unassembled WGS sequence"/>
</dbReference>
<name>A0A183A0Y8_9TREM</name>